<keyword evidence="4 6" id="KW-0472">Membrane</keyword>
<dbReference type="GO" id="GO:0016020">
    <property type="term" value="C:membrane"/>
    <property type="evidence" value="ECO:0007669"/>
    <property type="project" value="UniProtKB-SubCell"/>
</dbReference>
<sequence length="287" mass="30644">MAGGESLRAVLLKTSTSTAGGRSGGRRGASSRGTSSHVGVGVNGGGLTWRSLRSVSGTADTTDPQGHFFPAKLALSLGLIKLFLAILMVVLGALALVLNAAMATLGVGLWAGAVAGLAGFLGVCSSRRPYVQVYVVSFMCVAILCIVSSGLVIILSATAWARDNRHQRAVYVDQKTEPWEHEKELEDHEKYIWKGSPSQAAAQTVVTARGTTDAEELLKEYEQVVTDLHNEGEDETTVLRYQESVMKLLGLIDPQDTATASEPKHVQGEDSILIELHKGNLLIEKVY</sequence>
<organism evidence="7 8">
    <name type="scientific">Portunus trituberculatus</name>
    <name type="common">Swimming crab</name>
    <name type="synonym">Neptunus trituberculatus</name>
    <dbReference type="NCBI Taxonomy" id="210409"/>
    <lineage>
        <taxon>Eukaryota</taxon>
        <taxon>Metazoa</taxon>
        <taxon>Ecdysozoa</taxon>
        <taxon>Arthropoda</taxon>
        <taxon>Crustacea</taxon>
        <taxon>Multicrustacea</taxon>
        <taxon>Malacostraca</taxon>
        <taxon>Eumalacostraca</taxon>
        <taxon>Eucarida</taxon>
        <taxon>Decapoda</taxon>
        <taxon>Pleocyemata</taxon>
        <taxon>Brachyura</taxon>
        <taxon>Eubrachyura</taxon>
        <taxon>Portunoidea</taxon>
        <taxon>Portunidae</taxon>
        <taxon>Portuninae</taxon>
        <taxon>Portunus</taxon>
    </lineage>
</organism>
<name>A0A5B7DGI2_PORTR</name>
<reference evidence="7 8" key="1">
    <citation type="submission" date="2019-05" db="EMBL/GenBank/DDBJ databases">
        <title>Another draft genome of Portunus trituberculatus and its Hox gene families provides insights of decapod evolution.</title>
        <authorList>
            <person name="Jeong J.-H."/>
            <person name="Song I."/>
            <person name="Kim S."/>
            <person name="Choi T."/>
            <person name="Kim D."/>
            <person name="Ryu S."/>
            <person name="Kim W."/>
        </authorList>
    </citation>
    <scope>NUCLEOTIDE SEQUENCE [LARGE SCALE GENOMIC DNA]</scope>
    <source>
        <tissue evidence="7">Muscle</tissue>
    </source>
</reference>
<dbReference type="OrthoDB" id="283424at2759"/>
<dbReference type="Pfam" id="PF04103">
    <property type="entry name" value="CD20"/>
    <property type="match status" value="1"/>
</dbReference>
<dbReference type="InterPro" id="IPR007237">
    <property type="entry name" value="CD20-like"/>
</dbReference>
<evidence type="ECO:0000256" key="3">
    <source>
        <dbReference type="ARBA" id="ARBA00022989"/>
    </source>
</evidence>
<accession>A0A5B7DGI2</accession>
<keyword evidence="7" id="KW-0687">Ribonucleoprotein</keyword>
<evidence type="ECO:0000313" key="8">
    <source>
        <dbReference type="Proteomes" id="UP000324222"/>
    </source>
</evidence>
<keyword evidence="7" id="KW-0689">Ribosomal protein</keyword>
<keyword evidence="2 6" id="KW-0812">Transmembrane</keyword>
<keyword evidence="8" id="KW-1185">Reference proteome</keyword>
<evidence type="ECO:0000256" key="5">
    <source>
        <dbReference type="SAM" id="MobiDB-lite"/>
    </source>
</evidence>
<proteinExistence type="predicted"/>
<evidence type="ECO:0000313" key="7">
    <source>
        <dbReference type="EMBL" id="MPC20582.1"/>
    </source>
</evidence>
<evidence type="ECO:0000256" key="6">
    <source>
        <dbReference type="SAM" id="Phobius"/>
    </source>
</evidence>
<feature type="region of interest" description="Disordered" evidence="5">
    <location>
        <begin position="17"/>
        <end position="42"/>
    </location>
</feature>
<dbReference type="AlphaFoldDB" id="A0A5B7DGI2"/>
<feature type="transmembrane region" description="Helical" evidence="6">
    <location>
        <begin position="133"/>
        <end position="160"/>
    </location>
</feature>
<feature type="transmembrane region" description="Helical" evidence="6">
    <location>
        <begin position="107"/>
        <end position="126"/>
    </location>
</feature>
<evidence type="ECO:0000256" key="2">
    <source>
        <dbReference type="ARBA" id="ARBA00022692"/>
    </source>
</evidence>
<evidence type="ECO:0000256" key="1">
    <source>
        <dbReference type="ARBA" id="ARBA00004141"/>
    </source>
</evidence>
<keyword evidence="3 6" id="KW-1133">Transmembrane helix</keyword>
<feature type="transmembrane region" description="Helical" evidence="6">
    <location>
        <begin position="82"/>
        <end position="101"/>
    </location>
</feature>
<comment type="subcellular location">
    <subcellularLocation>
        <location evidence="1">Membrane</location>
        <topology evidence="1">Multi-pass membrane protein</topology>
    </subcellularLocation>
</comment>
<comment type="caution">
    <text evidence="7">The sequence shown here is derived from an EMBL/GenBank/DDBJ whole genome shotgun (WGS) entry which is preliminary data.</text>
</comment>
<protein>
    <submittedName>
        <fullName evidence="7">28S ribosomal protein S35, mitochondrial</fullName>
    </submittedName>
</protein>
<dbReference type="GO" id="GO:0005840">
    <property type="term" value="C:ribosome"/>
    <property type="evidence" value="ECO:0007669"/>
    <property type="project" value="UniProtKB-KW"/>
</dbReference>
<evidence type="ECO:0000256" key="4">
    <source>
        <dbReference type="ARBA" id="ARBA00023136"/>
    </source>
</evidence>
<dbReference type="EMBL" id="VSRR010000887">
    <property type="protein sequence ID" value="MPC20582.1"/>
    <property type="molecule type" value="Genomic_DNA"/>
</dbReference>
<feature type="compositionally biased region" description="Low complexity" evidence="5">
    <location>
        <begin position="28"/>
        <end position="40"/>
    </location>
</feature>
<gene>
    <name evidence="7" type="primary">mrps35</name>
    <name evidence="7" type="ORF">E2C01_013535</name>
</gene>
<dbReference type="Proteomes" id="UP000324222">
    <property type="component" value="Unassembled WGS sequence"/>
</dbReference>